<feature type="domain" description="Peptidase C1A papain C-terminal" evidence="4">
    <location>
        <begin position="129"/>
        <end position="346"/>
    </location>
</feature>
<dbReference type="PROSITE" id="PS00640">
    <property type="entry name" value="THIOL_PROTEASE_ASN"/>
    <property type="match status" value="1"/>
</dbReference>
<dbReference type="InterPro" id="IPR000668">
    <property type="entry name" value="Peptidase_C1A_C"/>
</dbReference>
<protein>
    <submittedName>
        <fullName evidence="6">Peptidase C1A</fullName>
    </submittedName>
</protein>
<keyword evidence="2" id="KW-1015">Disulfide bond</keyword>
<dbReference type="CDD" id="cd02248">
    <property type="entry name" value="Peptidase_C1A"/>
    <property type="match status" value="1"/>
</dbReference>
<name>A0ABQ5DCZ1_9ASTR</name>
<dbReference type="SMART" id="SM00848">
    <property type="entry name" value="Inhibitor_I29"/>
    <property type="match status" value="1"/>
</dbReference>
<evidence type="ECO:0000313" key="7">
    <source>
        <dbReference type="Proteomes" id="UP001151760"/>
    </source>
</evidence>
<evidence type="ECO:0000313" key="6">
    <source>
        <dbReference type="EMBL" id="GJT36438.1"/>
    </source>
</evidence>
<dbReference type="PROSITE" id="PS00139">
    <property type="entry name" value="THIOL_PROTEASE_CYS"/>
    <property type="match status" value="1"/>
</dbReference>
<accession>A0ABQ5DCZ1</accession>
<evidence type="ECO:0000259" key="4">
    <source>
        <dbReference type="SMART" id="SM00645"/>
    </source>
</evidence>
<evidence type="ECO:0000256" key="3">
    <source>
        <dbReference type="SAM" id="SignalP"/>
    </source>
</evidence>
<dbReference type="PRINTS" id="PR00705">
    <property type="entry name" value="PAPAIN"/>
</dbReference>
<dbReference type="InterPro" id="IPR013201">
    <property type="entry name" value="Prot_inhib_I29"/>
</dbReference>
<feature type="domain" description="Cathepsin propeptide inhibitor" evidence="5">
    <location>
        <begin position="44"/>
        <end position="96"/>
    </location>
</feature>
<dbReference type="SMART" id="SM00645">
    <property type="entry name" value="Pept_C1"/>
    <property type="match status" value="1"/>
</dbReference>
<evidence type="ECO:0000256" key="1">
    <source>
        <dbReference type="ARBA" id="ARBA00008455"/>
    </source>
</evidence>
<dbReference type="PANTHER" id="PTHR12411">
    <property type="entry name" value="CYSTEINE PROTEASE FAMILY C1-RELATED"/>
    <property type="match status" value="1"/>
</dbReference>
<gene>
    <name evidence="6" type="ORF">Tco_0926857</name>
</gene>
<comment type="similarity">
    <text evidence="1">Belongs to the peptidase C1 family.</text>
</comment>
<organism evidence="6 7">
    <name type="scientific">Tanacetum coccineum</name>
    <dbReference type="NCBI Taxonomy" id="301880"/>
    <lineage>
        <taxon>Eukaryota</taxon>
        <taxon>Viridiplantae</taxon>
        <taxon>Streptophyta</taxon>
        <taxon>Embryophyta</taxon>
        <taxon>Tracheophyta</taxon>
        <taxon>Spermatophyta</taxon>
        <taxon>Magnoliopsida</taxon>
        <taxon>eudicotyledons</taxon>
        <taxon>Gunneridae</taxon>
        <taxon>Pentapetalae</taxon>
        <taxon>asterids</taxon>
        <taxon>campanulids</taxon>
        <taxon>Asterales</taxon>
        <taxon>Asteraceae</taxon>
        <taxon>Asteroideae</taxon>
        <taxon>Anthemideae</taxon>
        <taxon>Anthemidinae</taxon>
        <taxon>Tanacetum</taxon>
    </lineage>
</organism>
<evidence type="ECO:0000259" key="5">
    <source>
        <dbReference type="SMART" id="SM00848"/>
    </source>
</evidence>
<comment type="caution">
    <text evidence="6">The sequence shown here is derived from an EMBL/GenBank/DDBJ whole genome shotgun (WGS) entry which is preliminary data.</text>
</comment>
<reference evidence="6" key="1">
    <citation type="journal article" date="2022" name="Int. J. Mol. Sci.">
        <title>Draft Genome of Tanacetum Coccineum: Genomic Comparison of Closely Related Tanacetum-Family Plants.</title>
        <authorList>
            <person name="Yamashiro T."/>
            <person name="Shiraishi A."/>
            <person name="Nakayama K."/>
            <person name="Satake H."/>
        </authorList>
    </citation>
    <scope>NUCLEOTIDE SEQUENCE</scope>
</reference>
<dbReference type="Proteomes" id="UP001151760">
    <property type="component" value="Unassembled WGS sequence"/>
</dbReference>
<dbReference type="InterPro" id="IPR039417">
    <property type="entry name" value="Peptidase_C1A_papain-like"/>
</dbReference>
<dbReference type="InterPro" id="IPR038765">
    <property type="entry name" value="Papain-like_cys_pep_sf"/>
</dbReference>
<dbReference type="Gene3D" id="3.90.70.10">
    <property type="entry name" value="Cysteine proteinases"/>
    <property type="match status" value="1"/>
</dbReference>
<reference evidence="6" key="2">
    <citation type="submission" date="2022-01" db="EMBL/GenBank/DDBJ databases">
        <authorList>
            <person name="Yamashiro T."/>
            <person name="Shiraishi A."/>
            <person name="Satake H."/>
            <person name="Nakayama K."/>
        </authorList>
    </citation>
    <scope>NUCLEOTIDE SEQUENCE</scope>
</reference>
<dbReference type="InterPro" id="IPR013128">
    <property type="entry name" value="Peptidase_C1A"/>
</dbReference>
<evidence type="ECO:0000256" key="2">
    <source>
        <dbReference type="ARBA" id="ARBA00023157"/>
    </source>
</evidence>
<keyword evidence="3" id="KW-0732">Signal</keyword>
<sequence>MFQEMNINKFLLLPISLVLILGVVESFEYHEKELESEEGLQGMYDRWRSHHKVEQKSPERFNVFKTNVQHVHNTNKMNKPYKLGLNMFADLTNQERISMYSDSKIGHKYALMGPRKPNLSFTYENATNIPPKMDWRCHNAVTPPKSQGQCGSCWAFAAVAAVEGINAIRTGQLIPLSEQQLVDCDNKGRNNGCNGGLYCEAFKFITEHGGLATEASYPYTMKREECDKSKFGHHSVTLDGSEYIPKDDEESLLKAVAHQPVVIAMDPSHPDYGFYKEGVLTGECGMNLIHAMTIVGYDETPEGLKYWIVKNSWGQGWGEKGYIRMQRGVNPPYGLCGINSACNIPLKNPESPNCEL</sequence>
<feature type="chain" id="PRO_5045277090" evidence="3">
    <location>
        <begin position="27"/>
        <end position="356"/>
    </location>
</feature>
<dbReference type="EMBL" id="BQNB010015136">
    <property type="protein sequence ID" value="GJT36438.1"/>
    <property type="molecule type" value="Genomic_DNA"/>
</dbReference>
<dbReference type="SUPFAM" id="SSF54001">
    <property type="entry name" value="Cysteine proteinases"/>
    <property type="match status" value="1"/>
</dbReference>
<proteinExistence type="inferred from homology"/>
<keyword evidence="7" id="KW-1185">Reference proteome</keyword>
<dbReference type="InterPro" id="IPR025661">
    <property type="entry name" value="Pept_asp_AS"/>
</dbReference>
<feature type="signal peptide" evidence="3">
    <location>
        <begin position="1"/>
        <end position="26"/>
    </location>
</feature>
<dbReference type="InterPro" id="IPR000169">
    <property type="entry name" value="Pept_cys_AS"/>
</dbReference>
<dbReference type="Pfam" id="PF08246">
    <property type="entry name" value="Inhibitor_I29"/>
    <property type="match status" value="1"/>
</dbReference>
<dbReference type="Pfam" id="PF00112">
    <property type="entry name" value="Peptidase_C1"/>
    <property type="match status" value="1"/>
</dbReference>